<protein>
    <recommendedName>
        <fullName evidence="1">Secretion system C-terminal sorting domain-containing protein</fullName>
    </recommendedName>
</protein>
<dbReference type="PANTHER" id="PTHR11319:SF35">
    <property type="entry name" value="OUTER MEMBRANE PROTEIN PMPC-RELATED"/>
    <property type="match status" value="1"/>
</dbReference>
<evidence type="ECO:0000313" key="2">
    <source>
        <dbReference type="EMBL" id="ACY49198.1"/>
    </source>
</evidence>
<dbReference type="SMART" id="SM00710">
    <property type="entry name" value="PbH1"/>
    <property type="match status" value="7"/>
</dbReference>
<dbReference type="HOGENOM" id="CLU_282404_0_0_10"/>
<dbReference type="NCBIfam" id="NF041518">
    <property type="entry name" value="choice_anch_Q"/>
    <property type="match status" value="1"/>
</dbReference>
<dbReference type="SUPFAM" id="SSF51126">
    <property type="entry name" value="Pectin lyase-like"/>
    <property type="match status" value="2"/>
</dbReference>
<dbReference type="InterPro" id="IPR011050">
    <property type="entry name" value="Pectin_lyase_fold/virulence"/>
</dbReference>
<feature type="domain" description="Secretion system C-terminal sorting" evidence="1">
    <location>
        <begin position="1021"/>
        <end position="1086"/>
    </location>
</feature>
<sequence length="1106" mass="119604">MGSPIDRAVMVRMLRGLATGLMVALLLGTSAQAQRIIYVKKDATGANDGSSWADAYTSLQDALAAAQAGDEIWVAAGVYYPDEGTGLTDNDRTLSFQMKSGVAIYGGFAGTETDRSQRDWEANPTVLSGDLDQNDIDADGDGKYELLRGNNSLHVVYVVADSLVLDGFKISGGIASDISDNCGGGFYILSSSNVFLYNLQIEFNMSDQKGGGICVYNSNIEIKNSNIYSNKSGIGGGVYVNSSGGFSRFYSVIIEKNISNVGAGIYVDGYEAYLSIDDVYFVQNEKDALFFSLVYGYMDILNSKFVHNKGRNIFMRGCKECSILNIEIEYGWGIDVYRSNLVVKNAVINESGIVFEESSVVVDSVYVFGGISGIKIFGSEAVVSNSIIAHVVGPKYQQYSGQYSRGGGITISGSDPILYNVVIANNVADYGGGIYVNNGDPQFFNVYVYNNMARYDGGGMYIYKSNGSIAKNIILFNNKAVSSGGAIYVKESNFVEWNNLSLIHNNADQGGGLYSVDSFIALNNSLFANNVGKDCMGVLDLSSSNNVIQDVASACGLQDGQNGNVIGRDARLVVTDDSTGIYRLIADSPALDAGDDSVCPTEDLRGVERPQDGDEDGTPRCDIGALEFLPQELLHLPVAVAPVRPVSGDTLRLSRSVLDTLWVSWPPATDADGDVLVYRWELGDTSMQHVYRRVWVGTDTSVAVSHQELIALLDSLGVSVGEGRWLAHCVVVWDSTMLAGGKRAEVAGTAQPLFLQIENSVPALAEMLEPADGSVLEVGAGGGDTLRVVWGASWDADGDALRYRWELSPEGDFARVWRRVETGDTLVVVLPSELWSLADSVGLGVGERLALYHRVVVSDGHTEVLGAARRLELVRKNSLPSPPALELPVVWEAVQIAGEPTDTLQIVWWGVRDPDGDPVYYRWELAHDSLFAQVLRRRVTGRDTVVGLSYRELADLLDSLGTAPGQQQRLYHRVVATDSSRVEGGDVREVVGPAVPLVLVRGQLTATEGGLPDRIAFHGHYPNPVRAGVVELLLDLPASSQVAVEVYDMLGRLVRRVPRSRLEAGRARRLQLEVDDLAAGMYVYRVLVASPGGTHEVFSGRLVRVR</sequence>
<dbReference type="eggNOG" id="COG1319">
    <property type="taxonomic scope" value="Bacteria"/>
</dbReference>
<dbReference type="Pfam" id="PF18962">
    <property type="entry name" value="Por_Secre_tail"/>
    <property type="match status" value="1"/>
</dbReference>
<dbReference type="NCBIfam" id="TIGR04183">
    <property type="entry name" value="Por_Secre_tail"/>
    <property type="match status" value="1"/>
</dbReference>
<dbReference type="Proteomes" id="UP000002221">
    <property type="component" value="Chromosome"/>
</dbReference>
<dbReference type="KEGG" id="rmr:Rmar_2319"/>
<accession>D0MEH0</accession>
<evidence type="ECO:0000313" key="3">
    <source>
        <dbReference type="Proteomes" id="UP000002221"/>
    </source>
</evidence>
<dbReference type="PANTHER" id="PTHR11319">
    <property type="entry name" value="G PROTEIN-COUPLED RECEPTOR-RELATED"/>
    <property type="match status" value="1"/>
</dbReference>
<dbReference type="InterPro" id="IPR006626">
    <property type="entry name" value="PbH1"/>
</dbReference>
<evidence type="ECO:0000259" key="1">
    <source>
        <dbReference type="Pfam" id="PF18962"/>
    </source>
</evidence>
<keyword evidence="3" id="KW-1185">Reference proteome</keyword>
<dbReference type="Gene3D" id="2.160.20.10">
    <property type="entry name" value="Single-stranded right-handed beta-helix, Pectin lyase-like"/>
    <property type="match status" value="2"/>
</dbReference>
<dbReference type="EMBL" id="CP001807">
    <property type="protein sequence ID" value="ACY49198.1"/>
    <property type="molecule type" value="Genomic_DNA"/>
</dbReference>
<gene>
    <name evidence="2" type="ordered locus">Rmar_2319</name>
</gene>
<name>D0MEH0_RHOM4</name>
<proteinExistence type="predicted"/>
<dbReference type="InterPro" id="IPR059226">
    <property type="entry name" value="Choice_anch_Q_dom"/>
</dbReference>
<dbReference type="AlphaFoldDB" id="D0MEH0"/>
<dbReference type="InterPro" id="IPR026444">
    <property type="entry name" value="Secre_tail"/>
</dbReference>
<reference evidence="2 3" key="1">
    <citation type="journal article" date="2009" name="Stand. Genomic Sci.">
        <title>Complete genome sequence of Rhodothermus marinus type strain (R-10).</title>
        <authorList>
            <person name="Nolan M."/>
            <person name="Tindall B.J."/>
            <person name="Pomrenke H."/>
            <person name="Lapidus A."/>
            <person name="Copeland A."/>
            <person name="Glavina Del Rio T."/>
            <person name="Lucas S."/>
            <person name="Chen F."/>
            <person name="Tice H."/>
            <person name="Cheng J.F."/>
            <person name="Saunders E."/>
            <person name="Han C."/>
            <person name="Bruce D."/>
            <person name="Goodwin L."/>
            <person name="Chain P."/>
            <person name="Pitluck S."/>
            <person name="Ovchinikova G."/>
            <person name="Pati A."/>
            <person name="Ivanova N."/>
            <person name="Mavromatis K."/>
            <person name="Chen A."/>
            <person name="Palaniappan K."/>
            <person name="Land M."/>
            <person name="Hauser L."/>
            <person name="Chang Y.J."/>
            <person name="Jeffries C.D."/>
            <person name="Brettin T."/>
            <person name="Goker M."/>
            <person name="Bristow J."/>
            <person name="Eisen J.A."/>
            <person name="Markowitz V."/>
            <person name="Hugenholtz P."/>
            <person name="Kyrpides N.C."/>
            <person name="Klenk H.P."/>
            <person name="Detter J.C."/>
        </authorList>
    </citation>
    <scope>NUCLEOTIDE SEQUENCE [LARGE SCALE GENOMIC DNA]</scope>
    <source>
        <strain evidence="3">ATCC 43812 / DSM 4252 / R-10</strain>
    </source>
</reference>
<organism evidence="2 3">
    <name type="scientific">Rhodothermus marinus (strain ATCC 43812 / DSM 4252 / R-10)</name>
    <name type="common">Rhodothermus obamensis</name>
    <dbReference type="NCBI Taxonomy" id="518766"/>
    <lineage>
        <taxon>Bacteria</taxon>
        <taxon>Pseudomonadati</taxon>
        <taxon>Rhodothermota</taxon>
        <taxon>Rhodothermia</taxon>
        <taxon>Rhodothermales</taxon>
        <taxon>Rhodothermaceae</taxon>
        <taxon>Rhodothermus</taxon>
    </lineage>
</organism>
<dbReference type="InterPro" id="IPR012334">
    <property type="entry name" value="Pectin_lyas_fold"/>
</dbReference>